<comment type="similarity">
    <text evidence="2 6">Belongs to the cytochrome c oxidase subunit 3 family.</text>
</comment>
<keyword evidence="4 7" id="KW-1133">Transmembrane helix</keyword>
<dbReference type="InterPro" id="IPR013833">
    <property type="entry name" value="Cyt_c_oxidase_su3_a-hlx"/>
</dbReference>
<evidence type="ECO:0000259" key="8">
    <source>
        <dbReference type="PROSITE" id="PS50253"/>
    </source>
</evidence>
<feature type="transmembrane region" description="Helical" evidence="7">
    <location>
        <begin position="176"/>
        <end position="193"/>
    </location>
</feature>
<evidence type="ECO:0000256" key="2">
    <source>
        <dbReference type="ARBA" id="ARBA00010581"/>
    </source>
</evidence>
<feature type="transmembrane region" description="Helical" evidence="7">
    <location>
        <begin position="130"/>
        <end position="155"/>
    </location>
</feature>
<feature type="transmembrane region" description="Helical" evidence="7">
    <location>
        <begin position="55"/>
        <end position="77"/>
    </location>
</feature>
<dbReference type="EMBL" id="BRVO01000004">
    <property type="protein sequence ID" value="GLB50671.1"/>
    <property type="molecule type" value="Genomic_DNA"/>
</dbReference>
<organism evidence="9 10">
    <name type="scientific">Neptunitalea lumnitzerae</name>
    <dbReference type="NCBI Taxonomy" id="2965509"/>
    <lineage>
        <taxon>Bacteria</taxon>
        <taxon>Pseudomonadati</taxon>
        <taxon>Bacteroidota</taxon>
        <taxon>Flavobacteriia</taxon>
        <taxon>Flavobacteriales</taxon>
        <taxon>Flavobacteriaceae</taxon>
        <taxon>Neptunitalea</taxon>
    </lineage>
</organism>
<sequence length="194" mass="22066">MVMDFTQGTGQEKLNRAKKMILWFAIISLFMMFAGLISAYIVSSKRKDWLTDFDIPSLFLVSTAIILVSSLTMHLAWTGLKSGKRSVASLMLGVTFVLGIGFIVCQFLGFQELINNNLYLTGPASNVRTSYIYVIAFLHILHVIAGLVVLLVLIYNHFKQKYENGQTLGFEQGVTFWHFLDILWLLLISFFYFV</sequence>
<dbReference type="InterPro" id="IPR024791">
    <property type="entry name" value="Cyt_c/ubiquinol_Oxase_su3"/>
</dbReference>
<dbReference type="PANTHER" id="PTHR11403">
    <property type="entry name" value="CYTOCHROME C OXIDASE SUBUNIT III"/>
    <property type="match status" value="1"/>
</dbReference>
<evidence type="ECO:0000313" key="10">
    <source>
        <dbReference type="Proteomes" id="UP001143543"/>
    </source>
</evidence>
<dbReference type="PANTHER" id="PTHR11403:SF10">
    <property type="entry name" value="CYTOCHROME C OXIDASE"/>
    <property type="match status" value="1"/>
</dbReference>
<dbReference type="InterPro" id="IPR000298">
    <property type="entry name" value="Cyt_c_oxidase-like_su3"/>
</dbReference>
<evidence type="ECO:0000256" key="5">
    <source>
        <dbReference type="ARBA" id="ARBA00023136"/>
    </source>
</evidence>
<dbReference type="PROSITE" id="PS50253">
    <property type="entry name" value="COX3"/>
    <property type="match status" value="1"/>
</dbReference>
<keyword evidence="3 6" id="KW-0812">Transmembrane</keyword>
<name>A0ABQ5MMQ3_9FLAO</name>
<evidence type="ECO:0000256" key="4">
    <source>
        <dbReference type="ARBA" id="ARBA00022989"/>
    </source>
</evidence>
<evidence type="ECO:0000256" key="1">
    <source>
        <dbReference type="ARBA" id="ARBA00004141"/>
    </source>
</evidence>
<feature type="domain" description="Heme-copper oxidase subunit III family profile" evidence="8">
    <location>
        <begin position="1"/>
        <end position="194"/>
    </location>
</feature>
<feature type="transmembrane region" description="Helical" evidence="7">
    <location>
        <begin position="21"/>
        <end position="43"/>
    </location>
</feature>
<accession>A0ABQ5MMQ3</accession>
<dbReference type="InterPro" id="IPR035973">
    <property type="entry name" value="Cyt_c_oxidase_su3-like_sf"/>
</dbReference>
<dbReference type="Proteomes" id="UP001143543">
    <property type="component" value="Unassembled WGS sequence"/>
</dbReference>
<protein>
    <submittedName>
        <fullName evidence="9">Cytochrome oxidase subunit III</fullName>
    </submittedName>
</protein>
<dbReference type="Gene3D" id="1.20.120.80">
    <property type="entry name" value="Cytochrome c oxidase, subunit III, four-helix bundle"/>
    <property type="match status" value="1"/>
</dbReference>
<feature type="transmembrane region" description="Helical" evidence="7">
    <location>
        <begin position="89"/>
        <end position="110"/>
    </location>
</feature>
<comment type="caution">
    <text evidence="9">The sequence shown here is derived from an EMBL/GenBank/DDBJ whole genome shotgun (WGS) entry which is preliminary data.</text>
</comment>
<evidence type="ECO:0000256" key="6">
    <source>
        <dbReference type="RuleBase" id="RU003376"/>
    </source>
</evidence>
<dbReference type="Pfam" id="PF00510">
    <property type="entry name" value="COX3"/>
    <property type="match status" value="1"/>
</dbReference>
<dbReference type="SUPFAM" id="SSF81452">
    <property type="entry name" value="Cytochrome c oxidase subunit III-like"/>
    <property type="match status" value="1"/>
</dbReference>
<comment type="subcellular location">
    <subcellularLocation>
        <location evidence="6">Cell membrane</location>
        <topology evidence="6">Multi-pass membrane protein</topology>
    </subcellularLocation>
    <subcellularLocation>
        <location evidence="1">Membrane</location>
        <topology evidence="1">Multi-pass membrane protein</topology>
    </subcellularLocation>
</comment>
<proteinExistence type="inferred from homology"/>
<keyword evidence="10" id="KW-1185">Reference proteome</keyword>
<evidence type="ECO:0000313" key="9">
    <source>
        <dbReference type="EMBL" id="GLB50671.1"/>
    </source>
</evidence>
<keyword evidence="5 7" id="KW-0472">Membrane</keyword>
<gene>
    <name evidence="9" type="primary">ctaE</name>
    <name evidence="9" type="ORF">Y10_30390</name>
</gene>
<reference evidence="9" key="1">
    <citation type="submission" date="2022-07" db="EMBL/GenBank/DDBJ databases">
        <title>Taxonomy of Novel Oxalotrophic and Methylotrophic Bacteria.</title>
        <authorList>
            <person name="Sahin N."/>
            <person name="Tani A."/>
        </authorList>
    </citation>
    <scope>NUCLEOTIDE SEQUENCE</scope>
    <source>
        <strain evidence="9">Y10</strain>
    </source>
</reference>
<evidence type="ECO:0000256" key="3">
    <source>
        <dbReference type="ARBA" id="ARBA00022692"/>
    </source>
</evidence>
<evidence type="ECO:0000256" key="7">
    <source>
        <dbReference type="SAM" id="Phobius"/>
    </source>
</evidence>